<feature type="region of interest" description="Disordered" evidence="1">
    <location>
        <begin position="39"/>
        <end position="65"/>
    </location>
</feature>
<feature type="domain" description="GST C-terminal" evidence="2">
    <location>
        <begin position="212"/>
        <end position="341"/>
    </location>
</feature>
<dbReference type="InterPro" id="IPR016639">
    <property type="entry name" value="GST_Omega/GSH"/>
</dbReference>
<reference evidence="3" key="1">
    <citation type="submission" date="2014-11" db="EMBL/GenBank/DDBJ databases">
        <authorList>
            <person name="Otto D Thomas"/>
            <person name="Naeem Raeece"/>
        </authorList>
    </citation>
    <scope>NUCLEOTIDE SEQUENCE</scope>
</reference>
<gene>
    <name evidence="3" type="ORF">Cvel_12771</name>
</gene>
<evidence type="ECO:0000259" key="2">
    <source>
        <dbReference type="PROSITE" id="PS50405"/>
    </source>
</evidence>
<dbReference type="PROSITE" id="PS50405">
    <property type="entry name" value="GST_CTER"/>
    <property type="match status" value="1"/>
</dbReference>
<dbReference type="PANTHER" id="PTHR32419">
    <property type="entry name" value="GLUTATHIONYL-HYDROQUINONE REDUCTASE"/>
    <property type="match status" value="1"/>
</dbReference>
<dbReference type="EMBL" id="CDMZ01005786">
    <property type="protein sequence ID" value="CEM54416.1"/>
    <property type="molecule type" value="Genomic_DNA"/>
</dbReference>
<feature type="region of interest" description="Disordered" evidence="1">
    <location>
        <begin position="1"/>
        <end position="21"/>
    </location>
</feature>
<dbReference type="SUPFAM" id="SSF52833">
    <property type="entry name" value="Thioredoxin-like"/>
    <property type="match status" value="1"/>
</dbReference>
<name>A0A0G4IB64_9ALVE</name>
<sequence length="371" mass="41577">MSAPRVDAATEESQADAAKRRAAGEFVRGISGVRNWLSVVPGEGNGSGKGETQEERDFNKSSPFQPEPGRYHLHIAFNCPWCHRVTLIRSILGLQQSITMDVAFPNRTLEDDPVEAGRWEFNPSRIASLTGNPLPECTLETATGKNLRLAKEVYELQGFNETSVPIFYDKKLKRIVSNESAEILRMIATHAEALGALTPMPSLSPITAEKDGAEKEKEAEELNALIYTTISNGAYKAGFSSSQEVYAEAFHKYFQTLDTLEAILQKDGGRKWLLGGDHPTEVDLRLFPTLYRHDPVYFLRMKLNGAKILDYPNLWRWLCRFHQLPGVKADGSNLLHCRQGYFGRSWNNVVPLGPLKPMPYPEAYDHPELAD</sequence>
<evidence type="ECO:0000313" key="3">
    <source>
        <dbReference type="EMBL" id="CEM54416.1"/>
    </source>
</evidence>
<dbReference type="GO" id="GO:0004364">
    <property type="term" value="F:glutathione transferase activity"/>
    <property type="evidence" value="ECO:0007669"/>
    <property type="project" value="InterPro"/>
</dbReference>
<dbReference type="CDD" id="cd03190">
    <property type="entry name" value="GST_C_Omega_like"/>
    <property type="match status" value="1"/>
</dbReference>
<evidence type="ECO:0000256" key="1">
    <source>
        <dbReference type="SAM" id="MobiDB-lite"/>
    </source>
</evidence>
<dbReference type="InterPro" id="IPR036282">
    <property type="entry name" value="Glutathione-S-Trfase_C_sf"/>
</dbReference>
<dbReference type="VEuPathDB" id="CryptoDB:Cvel_12771"/>
<protein>
    <recommendedName>
        <fullName evidence="2">GST C-terminal domain-containing protein</fullName>
    </recommendedName>
</protein>
<dbReference type="InterPro" id="IPR010987">
    <property type="entry name" value="Glutathione-S-Trfase_C-like"/>
</dbReference>
<organism evidence="3">
    <name type="scientific">Chromera velia CCMP2878</name>
    <dbReference type="NCBI Taxonomy" id="1169474"/>
    <lineage>
        <taxon>Eukaryota</taxon>
        <taxon>Sar</taxon>
        <taxon>Alveolata</taxon>
        <taxon>Colpodellida</taxon>
        <taxon>Chromeraceae</taxon>
        <taxon>Chromera</taxon>
    </lineage>
</organism>
<dbReference type="GO" id="GO:0005737">
    <property type="term" value="C:cytoplasm"/>
    <property type="evidence" value="ECO:0007669"/>
    <property type="project" value="TreeGrafter"/>
</dbReference>
<dbReference type="Gene3D" id="1.20.1050.10">
    <property type="match status" value="1"/>
</dbReference>
<proteinExistence type="predicted"/>
<dbReference type="Pfam" id="PF13410">
    <property type="entry name" value="GST_C_2"/>
    <property type="match status" value="1"/>
</dbReference>
<dbReference type="InterPro" id="IPR036249">
    <property type="entry name" value="Thioredoxin-like_sf"/>
</dbReference>
<dbReference type="PhylomeDB" id="A0A0G4IB64"/>
<accession>A0A0G4IB64</accession>
<dbReference type="SUPFAM" id="SSF47616">
    <property type="entry name" value="GST C-terminal domain-like"/>
    <property type="match status" value="1"/>
</dbReference>
<dbReference type="AlphaFoldDB" id="A0A0G4IB64"/>
<dbReference type="PANTHER" id="PTHR32419:SF6">
    <property type="entry name" value="GLUTATHIONE S-TRANSFERASE OMEGA-LIKE 1-RELATED"/>
    <property type="match status" value="1"/>
</dbReference>
<dbReference type="InterPro" id="IPR047047">
    <property type="entry name" value="GST_Omega-like_C"/>
</dbReference>
<dbReference type="Gene3D" id="3.40.30.10">
    <property type="entry name" value="Glutaredoxin"/>
    <property type="match status" value="1"/>
</dbReference>